<dbReference type="Proteomes" id="UP000317648">
    <property type="component" value="Chromosome"/>
</dbReference>
<dbReference type="PANTHER" id="PTHR35174:SF4">
    <property type="entry name" value="BLL7163 PROTEIN"/>
    <property type="match status" value="1"/>
</dbReference>
<evidence type="ECO:0000259" key="2">
    <source>
        <dbReference type="SMART" id="SM00871"/>
    </source>
</evidence>
<organism evidence="3 4">
    <name type="scientific">Lignipirellula cremea</name>
    <dbReference type="NCBI Taxonomy" id="2528010"/>
    <lineage>
        <taxon>Bacteria</taxon>
        <taxon>Pseudomonadati</taxon>
        <taxon>Planctomycetota</taxon>
        <taxon>Planctomycetia</taxon>
        <taxon>Pirellulales</taxon>
        <taxon>Pirellulaceae</taxon>
        <taxon>Lignipirellula</taxon>
    </lineage>
</organism>
<dbReference type="InterPro" id="IPR010499">
    <property type="entry name" value="AraC_E-bd"/>
</dbReference>
<name>A0A518DST5_9BACT</name>
<dbReference type="PANTHER" id="PTHR35174">
    <property type="entry name" value="BLL7171 PROTEIN-RELATED"/>
    <property type="match status" value="1"/>
</dbReference>
<accession>A0A518DST5</accession>
<dbReference type="KEGG" id="lcre:Pla8534_27100"/>
<dbReference type="RefSeq" id="WP_145053696.1">
    <property type="nucleotide sequence ID" value="NZ_CP036433.1"/>
</dbReference>
<evidence type="ECO:0000256" key="1">
    <source>
        <dbReference type="ARBA" id="ARBA00007689"/>
    </source>
</evidence>
<dbReference type="InterPro" id="IPR011008">
    <property type="entry name" value="Dimeric_a/b-barrel"/>
</dbReference>
<dbReference type="AlphaFoldDB" id="A0A518DST5"/>
<proteinExistence type="inferred from homology"/>
<dbReference type="Pfam" id="PF06445">
    <property type="entry name" value="GyrI-like"/>
    <property type="match status" value="1"/>
</dbReference>
<dbReference type="InterPro" id="IPR011256">
    <property type="entry name" value="Reg_factor_effector_dom_sf"/>
</dbReference>
<feature type="domain" description="AraC effector-binding" evidence="2">
    <location>
        <begin position="144"/>
        <end position="291"/>
    </location>
</feature>
<dbReference type="Gene3D" id="3.30.70.1060">
    <property type="entry name" value="Dimeric alpha+beta barrel"/>
    <property type="match status" value="1"/>
</dbReference>
<dbReference type="SMART" id="SM00871">
    <property type="entry name" value="AraC_E_bind"/>
    <property type="match status" value="1"/>
</dbReference>
<dbReference type="InterPro" id="IPR005545">
    <property type="entry name" value="YCII"/>
</dbReference>
<comment type="similarity">
    <text evidence="1">Belongs to the YciI family.</text>
</comment>
<dbReference type="EMBL" id="CP036433">
    <property type="protein sequence ID" value="QDU94902.1"/>
    <property type="molecule type" value="Genomic_DNA"/>
</dbReference>
<reference evidence="3 4" key="1">
    <citation type="submission" date="2019-02" db="EMBL/GenBank/DDBJ databases">
        <title>Deep-cultivation of Planctomycetes and their phenomic and genomic characterization uncovers novel biology.</title>
        <authorList>
            <person name="Wiegand S."/>
            <person name="Jogler M."/>
            <person name="Boedeker C."/>
            <person name="Pinto D."/>
            <person name="Vollmers J."/>
            <person name="Rivas-Marin E."/>
            <person name="Kohn T."/>
            <person name="Peeters S.H."/>
            <person name="Heuer A."/>
            <person name="Rast P."/>
            <person name="Oberbeckmann S."/>
            <person name="Bunk B."/>
            <person name="Jeske O."/>
            <person name="Meyerdierks A."/>
            <person name="Storesund J.E."/>
            <person name="Kallscheuer N."/>
            <person name="Luecker S."/>
            <person name="Lage O.M."/>
            <person name="Pohl T."/>
            <person name="Merkel B.J."/>
            <person name="Hornburger P."/>
            <person name="Mueller R.-W."/>
            <person name="Bruemmer F."/>
            <person name="Labrenz M."/>
            <person name="Spormann A.M."/>
            <person name="Op den Camp H."/>
            <person name="Overmann J."/>
            <person name="Amann R."/>
            <person name="Jetten M.S.M."/>
            <person name="Mascher T."/>
            <person name="Medema M.H."/>
            <person name="Devos D.P."/>
            <person name="Kaster A.-K."/>
            <person name="Ovreas L."/>
            <person name="Rohde M."/>
            <person name="Galperin M.Y."/>
            <person name="Jogler C."/>
        </authorList>
    </citation>
    <scope>NUCLEOTIDE SEQUENCE [LARGE SCALE GENOMIC DNA]</scope>
    <source>
        <strain evidence="3 4">Pla85_3_4</strain>
    </source>
</reference>
<sequence>MKVMVIVKATPDSEAGNLPSQELLAEMGQYNQELVQAGIMLAGEGLHPTSRGYRVRFSGKNRTVTQGPFTETNELIAGYWLWQVKSMEDAIEWVKRCPNPMLVDSDIEIRQVFAMEDFAEMDPSGEIRAAEQEMLDEVARYQLEPPRFENGRELLIAGEQNSYTQDTRSQIPAQWERFTPLLPGRQGTEAYGVCWSDDPTCGFEYLSGVEVSNADSLPEGTSHVRLPAQRYAVFTHPGHVSGLAQTLDAIWKKWLPNSSHQAAKAPFFERYTDDFVPETGEGGVEIWIPLQA</sequence>
<dbReference type="Pfam" id="PF03795">
    <property type="entry name" value="YCII"/>
    <property type="match status" value="1"/>
</dbReference>
<evidence type="ECO:0000313" key="3">
    <source>
        <dbReference type="EMBL" id="QDU94902.1"/>
    </source>
</evidence>
<dbReference type="InterPro" id="IPR029442">
    <property type="entry name" value="GyrI-like"/>
</dbReference>
<protein>
    <submittedName>
        <fullName evidence="3">Bacterial transcription activator, effector binding domain</fullName>
    </submittedName>
</protein>
<dbReference type="SUPFAM" id="SSF54909">
    <property type="entry name" value="Dimeric alpha+beta barrel"/>
    <property type="match status" value="1"/>
</dbReference>
<dbReference type="Gene3D" id="3.20.80.10">
    <property type="entry name" value="Regulatory factor, effector binding domain"/>
    <property type="match status" value="1"/>
</dbReference>
<keyword evidence="4" id="KW-1185">Reference proteome</keyword>
<evidence type="ECO:0000313" key="4">
    <source>
        <dbReference type="Proteomes" id="UP000317648"/>
    </source>
</evidence>
<gene>
    <name evidence="3" type="ORF">Pla8534_27100</name>
</gene>
<dbReference type="SUPFAM" id="SSF55136">
    <property type="entry name" value="Probable bacterial effector-binding domain"/>
    <property type="match status" value="1"/>
</dbReference>
<dbReference type="OrthoDB" id="9795306at2"/>